<evidence type="ECO:0000256" key="2">
    <source>
        <dbReference type="ARBA" id="ARBA00022734"/>
    </source>
</evidence>
<evidence type="ECO:0000256" key="4">
    <source>
        <dbReference type="ARBA" id="ARBA00022989"/>
    </source>
</evidence>
<sequence length="217" mass="25518">MIPSMLNISGHEFPILDTRMNKNKSQKSQNYNKFTCCSPSDNQRLWCIYNDPCICDWLWWVETGQNITLTYFFFLYTSEKPNLLQCPVHWHLLQEKCLFFSHASNTWKDSLTDCSAKESSLLLIQDQEELRLIRGLIYKKEILFWIGLNLTLSEKKWKWINGSFLNSNILQIAGYNKESSCVYISLTGIVSENCDAENQWICQKELKPDRNKICSKF</sequence>
<evidence type="ECO:0000313" key="7">
    <source>
        <dbReference type="Ensembl" id="ENSCAFP00040022882.1"/>
    </source>
</evidence>
<organism evidence="7 8">
    <name type="scientific">Canis lupus familiaris</name>
    <name type="common">Dog</name>
    <name type="synonym">Canis familiaris</name>
    <dbReference type="NCBI Taxonomy" id="9615"/>
    <lineage>
        <taxon>Eukaryota</taxon>
        <taxon>Metazoa</taxon>
        <taxon>Chordata</taxon>
        <taxon>Craniata</taxon>
        <taxon>Vertebrata</taxon>
        <taxon>Euteleostomi</taxon>
        <taxon>Mammalia</taxon>
        <taxon>Eutheria</taxon>
        <taxon>Laurasiatheria</taxon>
        <taxon>Carnivora</taxon>
        <taxon>Caniformia</taxon>
        <taxon>Canidae</taxon>
        <taxon>Canis</taxon>
    </lineage>
</organism>
<name>A0A8C0SK68_CANLF</name>
<reference evidence="7" key="1">
    <citation type="submission" date="2018-10" db="EMBL/GenBank/DDBJ databases">
        <title>De novo assembly of a Great Dane genome.</title>
        <authorList>
            <person name="Kidd J.M."/>
            <person name="Pendleton A.L."/>
            <person name="Shen F."/>
            <person name="Emery S."/>
        </authorList>
    </citation>
    <scope>NUCLEOTIDE SEQUENCE [LARGE SCALE GENOMIC DNA]</scope>
    <source>
        <strain evidence="7">Great Dane</strain>
    </source>
</reference>
<dbReference type="Ensembl" id="ENSCAFT00040026320.1">
    <property type="protein sequence ID" value="ENSCAFP00040022882.1"/>
    <property type="gene ID" value="ENSCAFG00040014274.1"/>
</dbReference>
<dbReference type="SUPFAM" id="SSF56436">
    <property type="entry name" value="C-type lectin-like"/>
    <property type="match status" value="1"/>
</dbReference>
<dbReference type="AlphaFoldDB" id="A0A8C0SK68"/>
<dbReference type="SMART" id="SM00034">
    <property type="entry name" value="CLECT"/>
    <property type="match status" value="1"/>
</dbReference>
<protein>
    <recommendedName>
        <fullName evidence="6">C-type lectin domain-containing protein</fullName>
    </recommendedName>
</protein>
<keyword evidence="5" id="KW-1015">Disulfide bond</keyword>
<dbReference type="CDD" id="cd03593">
    <property type="entry name" value="CLECT_NK_receptors_like"/>
    <property type="match status" value="1"/>
</dbReference>
<dbReference type="InterPro" id="IPR001304">
    <property type="entry name" value="C-type_lectin-like"/>
</dbReference>
<keyword evidence="2" id="KW-0430">Lectin</keyword>
<dbReference type="PROSITE" id="PS50041">
    <property type="entry name" value="C_TYPE_LECTIN_2"/>
    <property type="match status" value="1"/>
</dbReference>
<keyword evidence="4" id="KW-0812">Transmembrane</keyword>
<evidence type="ECO:0000259" key="6">
    <source>
        <dbReference type="PROSITE" id="PS50041"/>
    </source>
</evidence>
<evidence type="ECO:0000256" key="5">
    <source>
        <dbReference type="ARBA" id="ARBA00023157"/>
    </source>
</evidence>
<keyword evidence="3" id="KW-0735">Signal-anchor</keyword>
<dbReference type="InterPro" id="IPR016186">
    <property type="entry name" value="C-type_lectin-like/link_sf"/>
</dbReference>
<dbReference type="GO" id="GO:0016020">
    <property type="term" value="C:membrane"/>
    <property type="evidence" value="ECO:0007669"/>
    <property type="project" value="UniProtKB-SubCell"/>
</dbReference>
<accession>A0A8C0SK68</accession>
<reference evidence="7" key="2">
    <citation type="submission" date="2025-08" db="UniProtKB">
        <authorList>
            <consortium name="Ensembl"/>
        </authorList>
    </citation>
    <scope>IDENTIFICATION</scope>
</reference>
<keyword evidence="4" id="KW-1133">Transmembrane helix</keyword>
<dbReference type="Gene3D" id="3.10.100.10">
    <property type="entry name" value="Mannose-Binding Protein A, subunit A"/>
    <property type="match status" value="1"/>
</dbReference>
<dbReference type="InterPro" id="IPR051527">
    <property type="entry name" value="KLR_subfamily_B"/>
</dbReference>
<feature type="domain" description="C-type lectin" evidence="6">
    <location>
        <begin position="93"/>
        <end position="203"/>
    </location>
</feature>
<evidence type="ECO:0000313" key="8">
    <source>
        <dbReference type="Proteomes" id="UP000694542"/>
    </source>
</evidence>
<dbReference type="GO" id="GO:0030246">
    <property type="term" value="F:carbohydrate binding"/>
    <property type="evidence" value="ECO:0007669"/>
    <property type="project" value="UniProtKB-KW"/>
</dbReference>
<evidence type="ECO:0000256" key="3">
    <source>
        <dbReference type="ARBA" id="ARBA00022968"/>
    </source>
</evidence>
<evidence type="ECO:0000256" key="1">
    <source>
        <dbReference type="ARBA" id="ARBA00004606"/>
    </source>
</evidence>
<dbReference type="Proteomes" id="UP000694542">
    <property type="component" value="Chromosome 27"/>
</dbReference>
<proteinExistence type="predicted"/>
<dbReference type="PANTHER" id="PTHR46784">
    <property type="entry name" value="KILLER CELL LECTIN-LIKE RECEPTOR SUBFAMILY B MEMBER 1"/>
    <property type="match status" value="1"/>
</dbReference>
<keyword evidence="4" id="KW-0472">Membrane</keyword>
<comment type="subcellular location">
    <subcellularLocation>
        <location evidence="1">Membrane</location>
        <topology evidence="1">Single-pass type II membrane protein</topology>
    </subcellularLocation>
</comment>
<dbReference type="InterPro" id="IPR033992">
    <property type="entry name" value="NKR-like_CTLD"/>
</dbReference>
<dbReference type="PANTHER" id="PTHR46784:SF1">
    <property type="entry name" value="KILLER CELL LECTIN-LIKE RECEPTOR SUBFAMILY B MEMBER 1"/>
    <property type="match status" value="1"/>
</dbReference>
<dbReference type="InterPro" id="IPR016187">
    <property type="entry name" value="CTDL_fold"/>
</dbReference>
<dbReference type="Pfam" id="PF00059">
    <property type="entry name" value="Lectin_C"/>
    <property type="match status" value="1"/>
</dbReference>